<evidence type="ECO:0000313" key="2">
    <source>
        <dbReference type="EMBL" id="RRO14546.1"/>
    </source>
</evidence>
<dbReference type="EMBL" id="RSAA01000018">
    <property type="protein sequence ID" value="RRO14546.1"/>
    <property type="molecule type" value="Genomic_DNA"/>
</dbReference>
<protein>
    <submittedName>
        <fullName evidence="2">Uncharacterized protein</fullName>
    </submittedName>
</protein>
<comment type="caution">
    <text evidence="2">The sequence shown here is derived from an EMBL/GenBank/DDBJ whole genome shotgun (WGS) entry which is preliminary data.</text>
</comment>
<accession>A0A426JN45</accession>
<proteinExistence type="predicted"/>
<organism evidence="2 3">
    <name type="scientific">Saccharopolyspora rhizosphaerae</name>
    <dbReference type="NCBI Taxonomy" id="2492662"/>
    <lineage>
        <taxon>Bacteria</taxon>
        <taxon>Bacillati</taxon>
        <taxon>Actinomycetota</taxon>
        <taxon>Actinomycetes</taxon>
        <taxon>Pseudonocardiales</taxon>
        <taxon>Pseudonocardiaceae</taxon>
        <taxon>Saccharopolyspora</taxon>
    </lineage>
</organism>
<name>A0A426JN45_9PSEU</name>
<feature type="compositionally biased region" description="Basic residues" evidence="1">
    <location>
        <begin position="176"/>
        <end position="187"/>
    </location>
</feature>
<feature type="compositionally biased region" description="Low complexity" evidence="1">
    <location>
        <begin position="248"/>
        <end position="257"/>
    </location>
</feature>
<feature type="compositionally biased region" description="Basic and acidic residues" evidence="1">
    <location>
        <begin position="310"/>
        <end position="319"/>
    </location>
</feature>
<evidence type="ECO:0000313" key="3">
    <source>
        <dbReference type="Proteomes" id="UP000274515"/>
    </source>
</evidence>
<feature type="region of interest" description="Disordered" evidence="1">
    <location>
        <begin position="176"/>
        <end position="319"/>
    </location>
</feature>
<sequence length="319" mass="34433">MDHVTDVTPHELQHAAVPNDTVDALTSKNLLSLAVLTNFIRHSESYGQTLTKLVKQAGTQGERTISAAYNVLINDGYLCRVEFGYERPAGDTGRSGRRATRQFVSRVPMTAETFERIVQQYRPGRYVLTPIGTGETDDNGREVYEMRRVKILSAEVYCHRGALRIDREGLLSEHAKRRGGGAKKSRASKAESAPADLADSPEPANAGSGESSTDEVFSQVAPEPAFPESGNAGSIKKKNQEHEEDEGAAALADARLAPGQTPAPPGFTPEEAEAEAPEVKTTDSFSAGDHLNGREETAASTMTRTQAQKAIREALRKAA</sequence>
<evidence type="ECO:0000256" key="1">
    <source>
        <dbReference type="SAM" id="MobiDB-lite"/>
    </source>
</evidence>
<dbReference type="AlphaFoldDB" id="A0A426JN45"/>
<gene>
    <name evidence="2" type="ORF">EIL87_19780</name>
</gene>
<feature type="compositionally biased region" description="Polar residues" evidence="1">
    <location>
        <begin position="298"/>
        <end position="308"/>
    </location>
</feature>
<reference evidence="2 3" key="1">
    <citation type="submission" date="2018-11" db="EMBL/GenBank/DDBJ databases">
        <title>Saccharopolyspora rhizosphaerae sp. nov., an actinomycete isolated from rhizosphere soil in Thailand.</title>
        <authorList>
            <person name="Intra B."/>
            <person name="Euanorasetr J."/>
            <person name="Take A."/>
            <person name="Inahashi Y."/>
            <person name="Mori M."/>
            <person name="Panbangred W."/>
            <person name="Matsumoto A."/>
        </authorList>
    </citation>
    <scope>NUCLEOTIDE SEQUENCE [LARGE SCALE GENOMIC DNA]</scope>
    <source>
        <strain evidence="2 3">H219</strain>
    </source>
</reference>
<dbReference type="RefSeq" id="WP_125092079.1">
    <property type="nucleotide sequence ID" value="NZ_RSAA01000018.1"/>
</dbReference>
<dbReference type="Proteomes" id="UP000274515">
    <property type="component" value="Unassembled WGS sequence"/>
</dbReference>
<keyword evidence="3" id="KW-1185">Reference proteome</keyword>
<dbReference type="OrthoDB" id="9889441at2"/>